<reference evidence="1 2" key="1">
    <citation type="submission" date="2018-07" db="EMBL/GenBank/DDBJ databases">
        <title>Genomic and Epidemiologic Investigation of an Indolent Hospital Outbreak.</title>
        <authorList>
            <person name="Johnson R.C."/>
            <person name="Deming C."/>
            <person name="Conlan S."/>
            <person name="Zellmer C.J."/>
            <person name="Michelin A.V."/>
            <person name="Lee-Lin S."/>
            <person name="Thomas P.J."/>
            <person name="Park M."/>
            <person name="Weingarten R.A."/>
            <person name="Less J."/>
            <person name="Dekker J.P."/>
            <person name="Frank K.M."/>
            <person name="Musser K.A."/>
            <person name="Mcquiston J.R."/>
            <person name="Henderson D.K."/>
            <person name="Lau A.F."/>
            <person name="Palmore T.N."/>
            <person name="Segre J.A."/>
        </authorList>
    </citation>
    <scope>NUCLEOTIDE SEQUENCE [LARGE SCALE GENOMIC DNA]</scope>
    <source>
        <strain evidence="1 2">SK-NIH.Env6_1116</strain>
    </source>
</reference>
<sequence>MYLITHFHGPIEVRETVSVEVSGMMHEIPNHRVLNPGDDISKESAELQQACADWWTPARIDAFEQSKLDAAARIEEGANAE</sequence>
<protein>
    <submittedName>
        <fullName evidence="1">Uncharacterized protein</fullName>
    </submittedName>
</protein>
<name>A0A430BWZ0_SPHYA</name>
<dbReference type="EMBL" id="QRAL01000009">
    <property type="protein sequence ID" value="RSU57211.1"/>
    <property type="molecule type" value="Genomic_DNA"/>
</dbReference>
<dbReference type="Proteomes" id="UP000287401">
    <property type="component" value="Unassembled WGS sequence"/>
</dbReference>
<gene>
    <name evidence="1" type="ORF">DAH51_10385</name>
</gene>
<dbReference type="AlphaFoldDB" id="A0A430BWZ0"/>
<proteinExistence type="predicted"/>
<dbReference type="RefSeq" id="WP_125998215.1">
    <property type="nucleotide sequence ID" value="NZ_QRAL01000009.1"/>
</dbReference>
<organism evidence="1 2">
    <name type="scientific">Sphingobium yanoikuyae</name>
    <name type="common">Sphingomonas yanoikuyae</name>
    <dbReference type="NCBI Taxonomy" id="13690"/>
    <lineage>
        <taxon>Bacteria</taxon>
        <taxon>Pseudomonadati</taxon>
        <taxon>Pseudomonadota</taxon>
        <taxon>Alphaproteobacteria</taxon>
        <taxon>Sphingomonadales</taxon>
        <taxon>Sphingomonadaceae</taxon>
        <taxon>Sphingobium</taxon>
    </lineage>
</organism>
<accession>A0A430BWZ0</accession>
<evidence type="ECO:0000313" key="1">
    <source>
        <dbReference type="EMBL" id="RSU57211.1"/>
    </source>
</evidence>
<evidence type="ECO:0000313" key="2">
    <source>
        <dbReference type="Proteomes" id="UP000287401"/>
    </source>
</evidence>
<comment type="caution">
    <text evidence="1">The sequence shown here is derived from an EMBL/GenBank/DDBJ whole genome shotgun (WGS) entry which is preliminary data.</text>
</comment>